<sequence length="106" mass="11581">MIRKASAGLLCSTPVSAPASLPLISIVTHFCGQSTAEFNVSIPPVLFCMTNCFNKHIPGNNKVIISPTSHLISLQLNFPHKPTLVTMTITWEPILSTAKHKWTDLI</sequence>
<reference evidence="1" key="2">
    <citation type="journal article" date="2015" name="Fish Shellfish Immunol.">
        <title>Early steps in the European eel (Anguilla anguilla)-Vibrio vulnificus interaction in the gills: Role of the RtxA13 toxin.</title>
        <authorList>
            <person name="Callol A."/>
            <person name="Pajuelo D."/>
            <person name="Ebbesson L."/>
            <person name="Teles M."/>
            <person name="MacKenzie S."/>
            <person name="Amaro C."/>
        </authorList>
    </citation>
    <scope>NUCLEOTIDE SEQUENCE</scope>
</reference>
<proteinExistence type="predicted"/>
<reference evidence="1" key="1">
    <citation type="submission" date="2014-11" db="EMBL/GenBank/DDBJ databases">
        <authorList>
            <person name="Amaro Gonzalez C."/>
        </authorList>
    </citation>
    <scope>NUCLEOTIDE SEQUENCE</scope>
</reference>
<accession>A0A0E9PAV7</accession>
<organism evidence="1">
    <name type="scientific">Anguilla anguilla</name>
    <name type="common">European freshwater eel</name>
    <name type="synonym">Muraena anguilla</name>
    <dbReference type="NCBI Taxonomy" id="7936"/>
    <lineage>
        <taxon>Eukaryota</taxon>
        <taxon>Metazoa</taxon>
        <taxon>Chordata</taxon>
        <taxon>Craniata</taxon>
        <taxon>Vertebrata</taxon>
        <taxon>Euteleostomi</taxon>
        <taxon>Actinopterygii</taxon>
        <taxon>Neopterygii</taxon>
        <taxon>Teleostei</taxon>
        <taxon>Anguilliformes</taxon>
        <taxon>Anguillidae</taxon>
        <taxon>Anguilla</taxon>
    </lineage>
</organism>
<protein>
    <submittedName>
        <fullName evidence="1">Uncharacterized protein</fullName>
    </submittedName>
</protein>
<evidence type="ECO:0000313" key="1">
    <source>
        <dbReference type="EMBL" id="JAH01649.1"/>
    </source>
</evidence>
<name>A0A0E9PAV7_ANGAN</name>
<dbReference type="EMBL" id="GBXM01106928">
    <property type="protein sequence ID" value="JAH01649.1"/>
    <property type="molecule type" value="Transcribed_RNA"/>
</dbReference>
<dbReference type="AlphaFoldDB" id="A0A0E9PAV7"/>